<dbReference type="InterPro" id="IPR050176">
    <property type="entry name" value="LTTR"/>
</dbReference>
<dbReference type="SUPFAM" id="SSF46785">
    <property type="entry name" value="Winged helix' DNA-binding domain"/>
    <property type="match status" value="1"/>
</dbReference>
<name>A0A1X9LP73_9MICO</name>
<reference evidence="5 6" key="1">
    <citation type="submission" date="2017-04" db="EMBL/GenBank/DDBJ databases">
        <authorList>
            <person name="Afonso C.L."/>
            <person name="Miller P.J."/>
            <person name="Scott M.A."/>
            <person name="Spackman E."/>
            <person name="Goraichik I."/>
            <person name="Dimitrov K.M."/>
            <person name="Suarez D.L."/>
            <person name="Swayne D.E."/>
        </authorList>
    </citation>
    <scope>NUCLEOTIDE SEQUENCE [LARGE SCALE GENOMIC DNA]</scope>
    <source>
        <strain evidence="6">XA(T)</strain>
    </source>
</reference>
<dbReference type="InterPro" id="IPR036390">
    <property type="entry name" value="WH_DNA-bd_sf"/>
</dbReference>
<evidence type="ECO:0000256" key="2">
    <source>
        <dbReference type="ARBA" id="ARBA00023015"/>
    </source>
</evidence>
<dbReference type="Pfam" id="PF00126">
    <property type="entry name" value="HTH_1"/>
    <property type="match status" value="1"/>
</dbReference>
<evidence type="ECO:0000313" key="5">
    <source>
        <dbReference type="EMBL" id="ARJ07014.1"/>
    </source>
</evidence>
<dbReference type="KEGG" id="cphy:B5808_18625"/>
<evidence type="ECO:0000313" key="6">
    <source>
        <dbReference type="Proteomes" id="UP000192775"/>
    </source>
</evidence>
<proteinExistence type="inferred from homology"/>
<sequence length="286" mass="30859">MLDPVMLRSFLAVAETGSFTRAAAQLGISQPTVSQHIRKLEQATGRMLVARDTREVALTDNGEALAGFARTILAAHAAADGYFSGSAMRGRLRFGAADDLAQTQLPRILRHFRRLYPQINLELTVGQSWPLYRRLKGGHLDLILVKQVPGDESGLPEYGTVVQRDELVWAGEEGAAIAEGAPVPLVTYHAPSISRRLAIRALEGAGRTWRITCNTREVNGVLAAVRAGLGFAALPSRLIPGDLVQVGPRLGLPPIGDVEFTLLENPIAPVEPVRALATAIRERTLT</sequence>
<dbReference type="InterPro" id="IPR000847">
    <property type="entry name" value="LysR_HTH_N"/>
</dbReference>
<gene>
    <name evidence="5" type="ORF">B5808_18625</name>
</gene>
<dbReference type="Gene3D" id="1.10.10.10">
    <property type="entry name" value="Winged helix-like DNA-binding domain superfamily/Winged helix DNA-binding domain"/>
    <property type="match status" value="1"/>
</dbReference>
<dbReference type="PRINTS" id="PR00039">
    <property type="entry name" value="HTHLYSR"/>
</dbReference>
<keyword evidence="6" id="KW-1185">Reference proteome</keyword>
<evidence type="ECO:0000256" key="4">
    <source>
        <dbReference type="ARBA" id="ARBA00023163"/>
    </source>
</evidence>
<dbReference type="AlphaFoldDB" id="A0A1X9LP73"/>
<dbReference type="PROSITE" id="PS50931">
    <property type="entry name" value="HTH_LYSR"/>
    <property type="match status" value="1"/>
</dbReference>
<dbReference type="RefSeq" id="WP_085021152.1">
    <property type="nucleotide sequence ID" value="NZ_BMHD01000001.1"/>
</dbReference>
<keyword evidence="4" id="KW-0804">Transcription</keyword>
<dbReference type="STRING" id="1619308.B5808_18625"/>
<dbReference type="GO" id="GO:0003700">
    <property type="term" value="F:DNA-binding transcription factor activity"/>
    <property type="evidence" value="ECO:0007669"/>
    <property type="project" value="InterPro"/>
</dbReference>
<keyword evidence="2" id="KW-0805">Transcription regulation</keyword>
<dbReference type="FunFam" id="1.10.10.10:FF:000001">
    <property type="entry name" value="LysR family transcriptional regulator"/>
    <property type="match status" value="1"/>
</dbReference>
<dbReference type="InterPro" id="IPR005119">
    <property type="entry name" value="LysR_subst-bd"/>
</dbReference>
<evidence type="ECO:0000256" key="1">
    <source>
        <dbReference type="ARBA" id="ARBA00009437"/>
    </source>
</evidence>
<dbReference type="GO" id="GO:0003677">
    <property type="term" value="F:DNA binding"/>
    <property type="evidence" value="ECO:0007669"/>
    <property type="project" value="UniProtKB-KW"/>
</dbReference>
<accession>A0A1X9LP73</accession>
<protein>
    <submittedName>
        <fullName evidence="5">LysR family transcriptional regulator</fullName>
    </submittedName>
</protein>
<dbReference type="SUPFAM" id="SSF53850">
    <property type="entry name" value="Periplasmic binding protein-like II"/>
    <property type="match status" value="1"/>
</dbReference>
<evidence type="ECO:0000256" key="3">
    <source>
        <dbReference type="ARBA" id="ARBA00023125"/>
    </source>
</evidence>
<dbReference type="PANTHER" id="PTHR30579:SF7">
    <property type="entry name" value="HTH-TYPE TRANSCRIPTIONAL REGULATOR LRHA-RELATED"/>
    <property type="match status" value="1"/>
</dbReference>
<dbReference type="InterPro" id="IPR036388">
    <property type="entry name" value="WH-like_DNA-bd_sf"/>
</dbReference>
<dbReference type="Pfam" id="PF03466">
    <property type="entry name" value="LysR_substrate"/>
    <property type="match status" value="1"/>
</dbReference>
<comment type="similarity">
    <text evidence="1">Belongs to the LysR transcriptional regulatory family.</text>
</comment>
<dbReference type="Gene3D" id="3.40.190.10">
    <property type="entry name" value="Periplasmic binding protein-like II"/>
    <property type="match status" value="2"/>
</dbReference>
<dbReference type="EMBL" id="CP020715">
    <property type="protein sequence ID" value="ARJ07014.1"/>
    <property type="molecule type" value="Genomic_DNA"/>
</dbReference>
<dbReference type="Proteomes" id="UP000192775">
    <property type="component" value="Chromosome"/>
</dbReference>
<keyword evidence="3" id="KW-0238">DNA-binding</keyword>
<organism evidence="5 6">
    <name type="scientific">Cnuibacter physcomitrellae</name>
    <dbReference type="NCBI Taxonomy" id="1619308"/>
    <lineage>
        <taxon>Bacteria</taxon>
        <taxon>Bacillati</taxon>
        <taxon>Actinomycetota</taxon>
        <taxon>Actinomycetes</taxon>
        <taxon>Micrococcales</taxon>
        <taxon>Microbacteriaceae</taxon>
        <taxon>Cnuibacter</taxon>
    </lineage>
</organism>
<dbReference type="PANTHER" id="PTHR30579">
    <property type="entry name" value="TRANSCRIPTIONAL REGULATOR"/>
    <property type="match status" value="1"/>
</dbReference>